<dbReference type="Pfam" id="PF02798">
    <property type="entry name" value="GST_N"/>
    <property type="match status" value="2"/>
</dbReference>
<dbReference type="InterPro" id="IPR045073">
    <property type="entry name" value="Omega/Tau-like"/>
</dbReference>
<dbReference type="SUPFAM" id="SSF47616">
    <property type="entry name" value="GST C-terminal domain-like"/>
    <property type="match status" value="2"/>
</dbReference>
<comment type="catalytic activity">
    <reaction evidence="4">
        <text>RX + glutathione = an S-substituted glutathione + a halide anion + H(+)</text>
        <dbReference type="Rhea" id="RHEA:16437"/>
        <dbReference type="ChEBI" id="CHEBI:15378"/>
        <dbReference type="ChEBI" id="CHEBI:16042"/>
        <dbReference type="ChEBI" id="CHEBI:17792"/>
        <dbReference type="ChEBI" id="CHEBI:57925"/>
        <dbReference type="ChEBI" id="CHEBI:90779"/>
        <dbReference type="EC" id="2.5.1.18"/>
    </reaction>
</comment>
<evidence type="ECO:0000259" key="5">
    <source>
        <dbReference type="PROSITE" id="PS50404"/>
    </source>
</evidence>
<dbReference type="Gene3D" id="1.20.1050.10">
    <property type="match status" value="1"/>
</dbReference>
<dbReference type="InterPro" id="IPR040079">
    <property type="entry name" value="Glutathione_S-Trfase"/>
</dbReference>
<comment type="caution">
    <text evidence="7">The sequence shown here is derived from an EMBL/GenBank/DDBJ whole genome shotgun (WGS) entry which is preliminary data.</text>
</comment>
<dbReference type="InterPro" id="IPR004046">
    <property type="entry name" value="GST_C"/>
</dbReference>
<dbReference type="PROSITE" id="PS50405">
    <property type="entry name" value="GST_CTER"/>
    <property type="match status" value="1"/>
</dbReference>
<dbReference type="Proteomes" id="UP000636709">
    <property type="component" value="Unassembled WGS sequence"/>
</dbReference>
<dbReference type="Pfam" id="PF00043">
    <property type="entry name" value="GST_C"/>
    <property type="match status" value="1"/>
</dbReference>
<dbReference type="FunFam" id="3.40.30.10:FF:000044">
    <property type="entry name" value="Glutathione S-transferase GSTU6"/>
    <property type="match status" value="1"/>
</dbReference>
<dbReference type="AlphaFoldDB" id="A0A835EN79"/>
<dbReference type="InterPro" id="IPR010987">
    <property type="entry name" value="Glutathione-S-Trfase_C-like"/>
</dbReference>
<dbReference type="InterPro" id="IPR045074">
    <property type="entry name" value="GST_C_Tau"/>
</dbReference>
<dbReference type="InterPro" id="IPR036282">
    <property type="entry name" value="Glutathione-S-Trfase_C_sf"/>
</dbReference>
<proteinExistence type="inferred from homology"/>
<dbReference type="GO" id="GO:0004364">
    <property type="term" value="F:glutathione transferase activity"/>
    <property type="evidence" value="ECO:0007669"/>
    <property type="project" value="UniProtKB-EC"/>
</dbReference>
<keyword evidence="8" id="KW-1185">Reference proteome</keyword>
<dbReference type="InterPro" id="IPR036249">
    <property type="entry name" value="Thioredoxin-like_sf"/>
</dbReference>
<dbReference type="PROSITE" id="PS50404">
    <property type="entry name" value="GST_NTER"/>
    <property type="match status" value="2"/>
</dbReference>
<dbReference type="SFLD" id="SFLDG00358">
    <property type="entry name" value="Main_(cytGST)"/>
    <property type="match status" value="1"/>
</dbReference>
<protein>
    <recommendedName>
        <fullName evidence="1">glutathione transferase</fullName>
        <ecNumber evidence="1">2.5.1.18</ecNumber>
    </recommendedName>
</protein>
<dbReference type="SUPFAM" id="SSF52833">
    <property type="entry name" value="Thioredoxin-like"/>
    <property type="match status" value="2"/>
</dbReference>
<dbReference type="InterPro" id="IPR004045">
    <property type="entry name" value="Glutathione_S-Trfase_N"/>
</dbReference>
<feature type="domain" description="GST C-terminal" evidence="6">
    <location>
        <begin position="212"/>
        <end position="344"/>
    </location>
</feature>
<dbReference type="PANTHER" id="PTHR11260">
    <property type="entry name" value="GLUTATHIONE S-TRANSFERASE, GST, SUPERFAMILY, GST DOMAIN CONTAINING"/>
    <property type="match status" value="1"/>
</dbReference>
<gene>
    <name evidence="7" type="ORF">HU200_035217</name>
</gene>
<dbReference type="FunFam" id="1.20.1050.10:FF:000023">
    <property type="entry name" value="Probable glutathione S-transferase GSTU6"/>
    <property type="match status" value="1"/>
</dbReference>
<dbReference type="PANTHER" id="PTHR11260:SF771">
    <property type="entry name" value="GLUTATHIONE S-TRANSFERASE"/>
    <property type="match status" value="1"/>
</dbReference>
<sequence>MLLGTWASPFVIRVKLALSFKGLSYENVEEEDLYYNKSELLLMSNPVHKKVPVLIHNAGRAKTEEGKTEALKQTFVAVETLEEAFKECSKGKPFFGGDSVGYLDIVLGSLIPMSTDTQCHEMARDGELKLLGLWASPFVTRAKLALQIKGLSYEYVEEDLANKSELLLSSNPVHKAVPVLIHNGKPVCESSVVVQYIDEAFAGTGPSLLPFDPYERAVARFWAAYLEDKLVTPWGRVFRVMSDEERAEAMRQTIAAVDALEGGLKECSGGKGPFFGGESVGYVDVLLGGLVSWVKATELLSGAKIIDATKAPLLGAWMERFCELDAAKAVLQEVGAVVDYARAVQARVAAATTPNNN</sequence>
<keyword evidence="2" id="KW-0808">Transferase</keyword>
<dbReference type="SFLD" id="SFLDG01152">
    <property type="entry name" value="Main.3:_Omega-_and_Tau-like"/>
    <property type="match status" value="1"/>
</dbReference>
<organism evidence="7 8">
    <name type="scientific">Digitaria exilis</name>
    <dbReference type="NCBI Taxonomy" id="1010633"/>
    <lineage>
        <taxon>Eukaryota</taxon>
        <taxon>Viridiplantae</taxon>
        <taxon>Streptophyta</taxon>
        <taxon>Embryophyta</taxon>
        <taxon>Tracheophyta</taxon>
        <taxon>Spermatophyta</taxon>
        <taxon>Magnoliopsida</taxon>
        <taxon>Liliopsida</taxon>
        <taxon>Poales</taxon>
        <taxon>Poaceae</taxon>
        <taxon>PACMAD clade</taxon>
        <taxon>Panicoideae</taxon>
        <taxon>Panicodae</taxon>
        <taxon>Paniceae</taxon>
        <taxon>Anthephorinae</taxon>
        <taxon>Digitaria</taxon>
    </lineage>
</organism>
<evidence type="ECO:0000256" key="3">
    <source>
        <dbReference type="ARBA" id="ARBA00025743"/>
    </source>
</evidence>
<dbReference type="CDD" id="cd03185">
    <property type="entry name" value="GST_C_Tau"/>
    <property type="match status" value="1"/>
</dbReference>
<evidence type="ECO:0000256" key="1">
    <source>
        <dbReference type="ARBA" id="ARBA00012452"/>
    </source>
</evidence>
<evidence type="ECO:0000259" key="6">
    <source>
        <dbReference type="PROSITE" id="PS50405"/>
    </source>
</evidence>
<dbReference type="OrthoDB" id="4951845at2759"/>
<dbReference type="SFLD" id="SFLDS00019">
    <property type="entry name" value="Glutathione_Transferase_(cytos"/>
    <property type="match status" value="1"/>
</dbReference>
<evidence type="ECO:0000313" key="7">
    <source>
        <dbReference type="EMBL" id="KAF8698477.1"/>
    </source>
</evidence>
<comment type="similarity">
    <text evidence="3">Belongs to the GST superfamily. Tau family.</text>
</comment>
<dbReference type="EMBL" id="JACEFO010001864">
    <property type="protein sequence ID" value="KAF8698477.1"/>
    <property type="molecule type" value="Genomic_DNA"/>
</dbReference>
<evidence type="ECO:0000256" key="2">
    <source>
        <dbReference type="ARBA" id="ARBA00022679"/>
    </source>
</evidence>
<evidence type="ECO:0000313" key="8">
    <source>
        <dbReference type="Proteomes" id="UP000636709"/>
    </source>
</evidence>
<dbReference type="Gene3D" id="3.40.30.10">
    <property type="entry name" value="Glutaredoxin"/>
    <property type="match status" value="2"/>
</dbReference>
<name>A0A835EN79_9POAL</name>
<feature type="domain" description="GST N-terminal" evidence="5">
    <location>
        <begin position="1"/>
        <end position="89"/>
    </location>
</feature>
<reference evidence="7" key="1">
    <citation type="submission" date="2020-07" db="EMBL/GenBank/DDBJ databases">
        <title>Genome sequence and genetic diversity analysis of an under-domesticated orphan crop, white fonio (Digitaria exilis).</title>
        <authorList>
            <person name="Bennetzen J.L."/>
            <person name="Chen S."/>
            <person name="Ma X."/>
            <person name="Wang X."/>
            <person name="Yssel A.E.J."/>
            <person name="Chaluvadi S.R."/>
            <person name="Johnson M."/>
            <person name="Gangashetty P."/>
            <person name="Hamidou F."/>
            <person name="Sanogo M.D."/>
            <person name="Zwaenepoel A."/>
            <person name="Wallace J."/>
            <person name="Van De Peer Y."/>
            <person name="Van Deynze A."/>
        </authorList>
    </citation>
    <scope>NUCLEOTIDE SEQUENCE</scope>
    <source>
        <tissue evidence="7">Leaves</tissue>
    </source>
</reference>
<dbReference type="GO" id="GO:0005737">
    <property type="term" value="C:cytoplasm"/>
    <property type="evidence" value="ECO:0007669"/>
    <property type="project" value="TreeGrafter"/>
</dbReference>
<dbReference type="EC" id="2.5.1.18" evidence="1"/>
<evidence type="ECO:0000256" key="4">
    <source>
        <dbReference type="ARBA" id="ARBA00047960"/>
    </source>
</evidence>
<dbReference type="CDD" id="cd03058">
    <property type="entry name" value="GST_N_Tau"/>
    <property type="match status" value="1"/>
</dbReference>
<feature type="domain" description="GST N-terminal" evidence="5">
    <location>
        <begin position="126"/>
        <end position="205"/>
    </location>
</feature>
<dbReference type="GO" id="GO:0006749">
    <property type="term" value="P:glutathione metabolic process"/>
    <property type="evidence" value="ECO:0007669"/>
    <property type="project" value="InterPro"/>
</dbReference>
<accession>A0A835EN79</accession>